<dbReference type="AlphaFoldDB" id="A0A482X232"/>
<name>A0A482X232_LAOST</name>
<dbReference type="SMR" id="A0A482X232"/>
<dbReference type="InterPro" id="IPR027417">
    <property type="entry name" value="P-loop_NTPase"/>
</dbReference>
<dbReference type="CDD" id="cd18787">
    <property type="entry name" value="SF2_C_DEAD"/>
    <property type="match status" value="1"/>
</dbReference>
<proteinExistence type="predicted"/>
<organism evidence="8 9">
    <name type="scientific">Laodelphax striatellus</name>
    <name type="common">Small brown planthopper</name>
    <name type="synonym">Delphax striatella</name>
    <dbReference type="NCBI Taxonomy" id="195883"/>
    <lineage>
        <taxon>Eukaryota</taxon>
        <taxon>Metazoa</taxon>
        <taxon>Ecdysozoa</taxon>
        <taxon>Arthropoda</taxon>
        <taxon>Hexapoda</taxon>
        <taxon>Insecta</taxon>
        <taxon>Pterygota</taxon>
        <taxon>Neoptera</taxon>
        <taxon>Paraneoptera</taxon>
        <taxon>Hemiptera</taxon>
        <taxon>Auchenorrhyncha</taxon>
        <taxon>Fulgoroidea</taxon>
        <taxon>Delphacidae</taxon>
        <taxon>Criomorphinae</taxon>
        <taxon>Laodelphax</taxon>
    </lineage>
</organism>
<evidence type="ECO:0000256" key="3">
    <source>
        <dbReference type="ARBA" id="ARBA00022806"/>
    </source>
</evidence>
<dbReference type="GO" id="GO:0016787">
    <property type="term" value="F:hydrolase activity"/>
    <property type="evidence" value="ECO:0007669"/>
    <property type="project" value="UniProtKB-KW"/>
</dbReference>
<feature type="domain" description="Helicase ATP-binding" evidence="6">
    <location>
        <begin position="1"/>
        <end position="48"/>
    </location>
</feature>
<keyword evidence="9" id="KW-1185">Reference proteome</keyword>
<evidence type="ECO:0000259" key="7">
    <source>
        <dbReference type="PROSITE" id="PS51194"/>
    </source>
</evidence>
<reference evidence="8 9" key="1">
    <citation type="journal article" date="2017" name="Gigascience">
        <title>Genome sequence of the small brown planthopper, Laodelphax striatellus.</title>
        <authorList>
            <person name="Zhu J."/>
            <person name="Jiang F."/>
            <person name="Wang X."/>
            <person name="Yang P."/>
            <person name="Bao Y."/>
            <person name="Zhao W."/>
            <person name="Wang W."/>
            <person name="Lu H."/>
            <person name="Wang Q."/>
            <person name="Cui N."/>
            <person name="Li J."/>
            <person name="Chen X."/>
            <person name="Luo L."/>
            <person name="Yu J."/>
            <person name="Kang L."/>
            <person name="Cui F."/>
        </authorList>
    </citation>
    <scope>NUCLEOTIDE SEQUENCE [LARGE SCALE GENOMIC DNA]</scope>
    <source>
        <strain evidence="8">Lst14</strain>
    </source>
</reference>
<dbReference type="OrthoDB" id="196131at2759"/>
<dbReference type="InterPro" id="IPR056149">
    <property type="entry name" value="PRP5/DDX46/KHDC4_KH"/>
</dbReference>
<dbReference type="FunFam" id="3.40.50.300:FF:000584">
    <property type="entry name" value="probable ATP-dependent RNA helicase DDX46"/>
    <property type="match status" value="1"/>
</dbReference>
<keyword evidence="2" id="KW-0378">Hydrolase</keyword>
<dbReference type="PANTHER" id="PTHR47958">
    <property type="entry name" value="ATP-DEPENDENT RNA HELICASE DBP3"/>
    <property type="match status" value="1"/>
</dbReference>
<keyword evidence="3" id="KW-0347">Helicase</keyword>
<dbReference type="PROSITE" id="PS51194">
    <property type="entry name" value="HELICASE_CTER"/>
    <property type="match status" value="1"/>
</dbReference>
<dbReference type="PROSITE" id="PS51192">
    <property type="entry name" value="HELICASE_ATP_BIND_1"/>
    <property type="match status" value="1"/>
</dbReference>
<protein>
    <recommendedName>
        <fullName evidence="10">Helicase C-terminal domain-containing protein</fullName>
    </recommendedName>
</protein>
<evidence type="ECO:0000259" key="6">
    <source>
        <dbReference type="PROSITE" id="PS51192"/>
    </source>
</evidence>
<dbReference type="Pfam" id="PF23469">
    <property type="entry name" value="KH_12"/>
    <property type="match status" value="1"/>
</dbReference>
<evidence type="ECO:0000256" key="4">
    <source>
        <dbReference type="ARBA" id="ARBA00023054"/>
    </source>
</evidence>
<dbReference type="SUPFAM" id="SSF52540">
    <property type="entry name" value="P-loop containing nucleoside triphosphate hydrolases"/>
    <property type="match status" value="1"/>
</dbReference>
<keyword evidence="3" id="KW-0067">ATP-binding</keyword>
<gene>
    <name evidence="8" type="ORF">LSTR_LSTR000451</name>
</gene>
<comment type="subcellular location">
    <subcellularLocation>
        <location evidence="1">Nucleus</location>
    </subcellularLocation>
</comment>
<dbReference type="GO" id="GO:0000398">
    <property type="term" value="P:mRNA splicing, via spliceosome"/>
    <property type="evidence" value="ECO:0007669"/>
    <property type="project" value="UniProtKB-ARBA"/>
</dbReference>
<evidence type="ECO:0000256" key="1">
    <source>
        <dbReference type="ARBA" id="ARBA00004123"/>
    </source>
</evidence>
<evidence type="ECO:0000256" key="5">
    <source>
        <dbReference type="ARBA" id="ARBA00023242"/>
    </source>
</evidence>
<dbReference type="InParanoid" id="A0A482X232"/>
<keyword evidence="4" id="KW-0175">Coiled coil</keyword>
<accession>A0A482X232</accession>
<evidence type="ECO:0000313" key="9">
    <source>
        <dbReference type="Proteomes" id="UP000291343"/>
    </source>
</evidence>
<dbReference type="Gene3D" id="3.40.50.300">
    <property type="entry name" value="P-loop containing nucleotide triphosphate hydrolases"/>
    <property type="match status" value="2"/>
</dbReference>
<dbReference type="Pfam" id="PF00271">
    <property type="entry name" value="Helicase_C"/>
    <property type="match status" value="1"/>
</dbReference>
<dbReference type="GO" id="GO:0004386">
    <property type="term" value="F:helicase activity"/>
    <property type="evidence" value="ECO:0007669"/>
    <property type="project" value="UniProtKB-KW"/>
</dbReference>
<keyword evidence="3" id="KW-0547">Nucleotide-binding</keyword>
<dbReference type="EMBL" id="QKKF02019547">
    <property type="protein sequence ID" value="RZF39803.1"/>
    <property type="molecule type" value="Genomic_DNA"/>
</dbReference>
<dbReference type="InterPro" id="IPR001650">
    <property type="entry name" value="Helicase_C-like"/>
</dbReference>
<dbReference type="Proteomes" id="UP000291343">
    <property type="component" value="Unassembled WGS sequence"/>
</dbReference>
<dbReference type="SMART" id="SM00490">
    <property type="entry name" value="HELICc"/>
    <property type="match status" value="1"/>
</dbReference>
<comment type="caution">
    <text evidence="8">The sequence shown here is derived from an EMBL/GenBank/DDBJ whole genome shotgun (WGS) entry which is preliminary data.</text>
</comment>
<dbReference type="CDD" id="cd22473">
    <property type="entry name" value="KH-I_DDX46"/>
    <property type="match status" value="1"/>
</dbReference>
<sequence length="507" mass="56106">MFDMGFEPQVMRIIENIRPDRQTVMFSATFPRQMEALARRILTKPIEIQVGGRSVVCKEVEQHVIVLEEDQKFLKLLELLGHYQNQGSIIVFVDKQENADALLKDLMKASYQCMSLHGGIDQYDRDSTIVDFKSGKVKLLVATSVAARGLDVKQLIVVVNYDCPNHYEDYVHRCGRTGRAGNKGHAYTFITPEQERYTGDIIRALEQSAVSVPDALRALWDQYKAKQAAEGKKVHTGGGFSGKGFKFDETEAMMANEKKKFQKAALGLQDSDDEDLENDIDQQIESMLAPKRIVKEIKAAPANAAAVAAGVAGGGAGGQGASTDKLELARRLASRINMAKNLGAEAKGATQQAAEAILKGGAAQPIITAKTVAEQLAAKLNTRLNYQPRDEDDKQDEEAAVETFRKYEEELEINDFPQQARWRVTSKEALAQISEYSEAGITVRGTYYPTGKAPPDGERKLFLAIESTNELAVSKAKIEITRLIKEELLKLQTSAHHSINKSRYKVV</sequence>
<evidence type="ECO:0008006" key="10">
    <source>
        <dbReference type="Google" id="ProtNLM"/>
    </source>
</evidence>
<keyword evidence="5" id="KW-0539">Nucleus</keyword>
<feature type="domain" description="Helicase C-terminal" evidence="7">
    <location>
        <begin position="59"/>
        <end position="220"/>
    </location>
</feature>
<dbReference type="GO" id="GO:0005634">
    <property type="term" value="C:nucleus"/>
    <property type="evidence" value="ECO:0007669"/>
    <property type="project" value="UniProtKB-SubCell"/>
</dbReference>
<dbReference type="InterPro" id="IPR014001">
    <property type="entry name" value="Helicase_ATP-bd"/>
</dbReference>
<evidence type="ECO:0000256" key="2">
    <source>
        <dbReference type="ARBA" id="ARBA00022801"/>
    </source>
</evidence>
<evidence type="ECO:0000313" key="8">
    <source>
        <dbReference type="EMBL" id="RZF39803.1"/>
    </source>
</evidence>
<dbReference type="STRING" id="195883.A0A482X232"/>